<keyword evidence="6" id="KW-0653">Protein transport</keyword>
<dbReference type="SMART" id="SM01323">
    <property type="entry name" value="YajC"/>
    <property type="match status" value="1"/>
</dbReference>
<proteinExistence type="inferred from homology"/>
<accession>A0ABR7NMC7</accession>
<keyword evidence="5 10" id="KW-0812">Transmembrane</keyword>
<evidence type="ECO:0000256" key="10">
    <source>
        <dbReference type="SAM" id="Phobius"/>
    </source>
</evidence>
<organism evidence="11 12">
    <name type="scientific">Yanshouia hominis</name>
    <dbReference type="NCBI Taxonomy" id="2763673"/>
    <lineage>
        <taxon>Bacteria</taxon>
        <taxon>Bacillati</taxon>
        <taxon>Bacillota</taxon>
        <taxon>Clostridia</taxon>
        <taxon>Eubacteriales</taxon>
        <taxon>Oscillospiraceae</taxon>
        <taxon>Yanshouia</taxon>
    </lineage>
</organism>
<dbReference type="RefSeq" id="WP_262400956.1">
    <property type="nucleotide sequence ID" value="NZ_JACRTB010000036.1"/>
</dbReference>
<dbReference type="PANTHER" id="PTHR33909">
    <property type="entry name" value="SEC TRANSLOCON ACCESSORY COMPLEX SUBUNIT YAJC"/>
    <property type="match status" value="1"/>
</dbReference>
<evidence type="ECO:0000313" key="12">
    <source>
        <dbReference type="Proteomes" id="UP000658131"/>
    </source>
</evidence>
<dbReference type="InterPro" id="IPR003849">
    <property type="entry name" value="Preprotein_translocase_YajC"/>
</dbReference>
<evidence type="ECO:0000256" key="4">
    <source>
        <dbReference type="ARBA" id="ARBA00022475"/>
    </source>
</evidence>
<keyword evidence="7 10" id="KW-1133">Transmembrane helix</keyword>
<evidence type="ECO:0000313" key="11">
    <source>
        <dbReference type="EMBL" id="MBC8577563.1"/>
    </source>
</evidence>
<protein>
    <submittedName>
        <fullName evidence="11">Preprotein translocase subunit YajC</fullName>
    </submittedName>
</protein>
<evidence type="ECO:0000256" key="9">
    <source>
        <dbReference type="ARBA" id="ARBA00023136"/>
    </source>
</evidence>
<dbReference type="PRINTS" id="PR01853">
    <property type="entry name" value="YAJCTRNLCASE"/>
</dbReference>
<comment type="similarity">
    <text evidence="2">Belongs to the YajC family.</text>
</comment>
<keyword evidence="4" id="KW-1003">Cell membrane</keyword>
<dbReference type="Pfam" id="PF02699">
    <property type="entry name" value="YajC"/>
    <property type="match status" value="1"/>
</dbReference>
<sequence length="100" mass="10958">MNYLSATNPTGSYIMMAVMLVVIYLIMFLPQRKQQKKEAAMRSALEIGDEILTQGGIIGRVVSLKDDTIVIETGSDRVKIRILRNAVAANTTPKDSGTSK</sequence>
<evidence type="ECO:0000256" key="6">
    <source>
        <dbReference type="ARBA" id="ARBA00022927"/>
    </source>
</evidence>
<evidence type="ECO:0000256" key="2">
    <source>
        <dbReference type="ARBA" id="ARBA00006742"/>
    </source>
</evidence>
<evidence type="ECO:0000256" key="3">
    <source>
        <dbReference type="ARBA" id="ARBA00022448"/>
    </source>
</evidence>
<keyword evidence="3" id="KW-0813">Transport</keyword>
<dbReference type="NCBIfam" id="TIGR00739">
    <property type="entry name" value="yajC"/>
    <property type="match status" value="1"/>
</dbReference>
<comment type="caution">
    <text evidence="11">The sequence shown here is derived from an EMBL/GenBank/DDBJ whole genome shotgun (WGS) entry which is preliminary data.</text>
</comment>
<name>A0ABR7NMC7_9FIRM</name>
<keyword evidence="12" id="KW-1185">Reference proteome</keyword>
<reference evidence="11 12" key="1">
    <citation type="submission" date="2020-08" db="EMBL/GenBank/DDBJ databases">
        <title>Genome public.</title>
        <authorList>
            <person name="Liu C."/>
            <person name="Sun Q."/>
        </authorList>
    </citation>
    <scope>NUCLEOTIDE SEQUENCE [LARGE SCALE GENOMIC DNA]</scope>
    <source>
        <strain evidence="11 12">BX1</strain>
    </source>
</reference>
<dbReference type="EMBL" id="JACRTB010000036">
    <property type="protein sequence ID" value="MBC8577563.1"/>
    <property type="molecule type" value="Genomic_DNA"/>
</dbReference>
<dbReference type="PANTHER" id="PTHR33909:SF1">
    <property type="entry name" value="SEC TRANSLOCON ACCESSORY COMPLEX SUBUNIT YAJC"/>
    <property type="match status" value="1"/>
</dbReference>
<evidence type="ECO:0000256" key="5">
    <source>
        <dbReference type="ARBA" id="ARBA00022692"/>
    </source>
</evidence>
<dbReference type="Proteomes" id="UP000658131">
    <property type="component" value="Unassembled WGS sequence"/>
</dbReference>
<gene>
    <name evidence="11" type="primary">yajC</name>
    <name evidence="11" type="ORF">H8717_14275</name>
</gene>
<evidence type="ECO:0000256" key="7">
    <source>
        <dbReference type="ARBA" id="ARBA00022989"/>
    </source>
</evidence>
<evidence type="ECO:0000256" key="8">
    <source>
        <dbReference type="ARBA" id="ARBA00023010"/>
    </source>
</evidence>
<keyword evidence="8" id="KW-0811">Translocation</keyword>
<comment type="subcellular location">
    <subcellularLocation>
        <location evidence="1">Cell membrane</location>
        <topology evidence="1">Single-pass membrane protein</topology>
    </subcellularLocation>
</comment>
<evidence type="ECO:0000256" key="1">
    <source>
        <dbReference type="ARBA" id="ARBA00004162"/>
    </source>
</evidence>
<keyword evidence="9 10" id="KW-0472">Membrane</keyword>
<feature type="transmembrane region" description="Helical" evidence="10">
    <location>
        <begin position="12"/>
        <end position="29"/>
    </location>
</feature>